<dbReference type="Proteomes" id="UP000757232">
    <property type="component" value="Unassembled WGS sequence"/>
</dbReference>
<dbReference type="EMBL" id="LNZH02000185">
    <property type="protein sequence ID" value="OCB88009.1"/>
    <property type="molecule type" value="Genomic_DNA"/>
</dbReference>
<feature type="compositionally biased region" description="Basic and acidic residues" evidence="1">
    <location>
        <begin position="1078"/>
        <end position="1087"/>
    </location>
</feature>
<feature type="compositionally biased region" description="Basic and acidic residues" evidence="1">
    <location>
        <begin position="218"/>
        <end position="228"/>
    </location>
</feature>
<feature type="compositionally biased region" description="Low complexity" evidence="1">
    <location>
        <begin position="618"/>
        <end position="629"/>
    </location>
</feature>
<sequence>MVLLQTETLRTLSASPYRDRLLLTADYHHPANCTSSLRQIFMAPVTPRNGAFSPTLSSATSYTGTGPSKLNIVSRLAIEGKVKQSVDGASIKLYLKIGVPIDSVTPGQIIPIFAEENIKIRDYSVHPLDSDSVPYNFSSSSHPLLHNAARALNLPARSTKSYLSLFDTTPQSTPGRGSVNGSAVPALEERYTGYFLISGYNVCYVVPKEFPSKYKMKSGTDSESDVRSARGMHRTPSHRSGSTGRRYSPPKAPFMISIPIPKCLSNHIKVRLPSPSSISTSFASLESDEDLNGWDLATEPHVTRTTPIPKLGGRTSAYTEFADDESSEASFTGSALENCLIHGTFTSTDRIRIRWAAPLRVQDYPDGRRRVGVDEVAANMTCTILETRADGVKMRLDYQGTCTGVWFPGVATMLGMDVGLDTQGARVYWPPDSDGQWTIDGDPALTGFTVGLPQTTLSPQATLDLPSADASGLLGETIQNGPARNNSDNSASLLRAPLPNRRISTEYSFEDSLNGPSITSSIVRSDPESASESFARPPATPITVHINMTELAPTKNKLTLNISGTVLIAPGPGMPNLNDSGQTTLPLPTFRVFSAAKDDTITTIRNQCDTASVELINSGSPSTSGQSHSPRSRHSLGVSGSRAKRTFVPSGSQAKCISPESSEILVKPLAPRTPARVQELSPQMLGRSVPRAAASLPGSPEPISAVLRSQPARSTMFRDGPLVIPWVTADVVPIITVTSTPYESRSVSSNSIQMWSYAVTLALPTPVDAGSDWLEFGLAVPPNASSSEPTPVVEVTCASVNGVPVRFEAVANSRIDLSTSTSSLTGGSTETISSIDAGAEKRKWLNWVRVHVALAGALEVVYIVKGQAGGTPADKKGKRKAGSSGGLNKDEVRVFVPVFSLPVSRFEINLRRSSDIVLPKTTSDDPENSSVLCRKIFIYDVPALTHSRADLTMAHPVLADKAKPSRRRRHTATRTLLALATALPCILSAVMLTQTINTRREVQDLRTLIYPDWGDAALPDEGRVGGFADWRTQTVTVTSTVTETPTNRPTSSERRWFGDTYTVSYSAPTPKAKPPRPVKHDSASRDGDDSEMSNGKSGNDDDDSFGDEGSSFPPILSSPLSWTSGFDFDEAKAQVLSGWGRVWRVVEIILHWPLPVDDDDA</sequence>
<feature type="region of interest" description="Disordered" evidence="1">
    <location>
        <begin position="615"/>
        <end position="653"/>
    </location>
</feature>
<evidence type="ECO:0000256" key="1">
    <source>
        <dbReference type="SAM" id="MobiDB-lite"/>
    </source>
</evidence>
<evidence type="ECO:0000313" key="2">
    <source>
        <dbReference type="EMBL" id="OCB88009.1"/>
    </source>
</evidence>
<accession>A0A9Q5NBZ5</accession>
<gene>
    <name evidence="2" type="ORF">A7U60_g4794</name>
</gene>
<feature type="region of interest" description="Disordered" evidence="1">
    <location>
        <begin position="1065"/>
        <end position="1116"/>
    </location>
</feature>
<comment type="caution">
    <text evidence="2">The sequence shown here is derived from an EMBL/GenBank/DDBJ whole genome shotgun (WGS) entry which is preliminary data.</text>
</comment>
<proteinExistence type="predicted"/>
<organism evidence="2 3">
    <name type="scientific">Sanghuangporus baumii</name>
    <name type="common">Phellinus baumii</name>
    <dbReference type="NCBI Taxonomy" id="108892"/>
    <lineage>
        <taxon>Eukaryota</taxon>
        <taxon>Fungi</taxon>
        <taxon>Dikarya</taxon>
        <taxon>Basidiomycota</taxon>
        <taxon>Agaricomycotina</taxon>
        <taxon>Agaricomycetes</taxon>
        <taxon>Hymenochaetales</taxon>
        <taxon>Hymenochaetaceae</taxon>
        <taxon>Sanghuangporus</taxon>
    </lineage>
</organism>
<feature type="compositionally biased region" description="Polar residues" evidence="1">
    <location>
        <begin position="515"/>
        <end position="532"/>
    </location>
</feature>
<dbReference type="AlphaFoldDB" id="A0A9Q5NBZ5"/>
<feature type="region of interest" description="Disordered" evidence="1">
    <location>
        <begin position="215"/>
        <end position="248"/>
    </location>
</feature>
<dbReference type="OrthoDB" id="3210731at2759"/>
<feature type="region of interest" description="Disordered" evidence="1">
    <location>
        <begin position="515"/>
        <end position="536"/>
    </location>
</feature>
<keyword evidence="3" id="KW-1185">Reference proteome</keyword>
<feature type="compositionally biased region" description="Low complexity" evidence="1">
    <location>
        <begin position="1107"/>
        <end position="1116"/>
    </location>
</feature>
<protein>
    <submittedName>
        <fullName evidence="2">Uncharacterized protein</fullName>
    </submittedName>
</protein>
<evidence type="ECO:0000313" key="3">
    <source>
        <dbReference type="Proteomes" id="UP000757232"/>
    </source>
</evidence>
<name>A0A9Q5NBZ5_SANBA</name>
<reference evidence="2" key="1">
    <citation type="submission" date="2016-06" db="EMBL/GenBank/DDBJ databases">
        <title>Draft Genome sequence of the fungus Inonotus baumii.</title>
        <authorList>
            <person name="Zhu H."/>
            <person name="Lin W."/>
        </authorList>
    </citation>
    <scope>NUCLEOTIDE SEQUENCE</scope>
    <source>
        <strain evidence="2">821</strain>
    </source>
</reference>